<protein>
    <submittedName>
        <fullName evidence="1">Uncharacterized protein</fullName>
    </submittedName>
</protein>
<dbReference type="Proteomes" id="UP001289135">
    <property type="component" value="Unassembled WGS sequence"/>
</dbReference>
<sequence length="32" mass="3716">MVLHNLYLTNITTNKSNLNNEFTLIKINVQVL</sequence>
<dbReference type="AlphaFoldDB" id="A0AAE4VL28"/>
<evidence type="ECO:0000313" key="2">
    <source>
        <dbReference type="Proteomes" id="UP001289135"/>
    </source>
</evidence>
<accession>A0AAE4VL28</accession>
<proteinExistence type="predicted"/>
<gene>
    <name evidence="1" type="ORF">Lyticum_00255</name>
</gene>
<name>A0AAE4VL28_9RICK</name>
<evidence type="ECO:0000313" key="1">
    <source>
        <dbReference type="EMBL" id="MDZ5761092.1"/>
    </source>
</evidence>
<keyword evidence="2" id="KW-1185">Reference proteome</keyword>
<comment type="caution">
    <text evidence="1">The sequence shown here is derived from an EMBL/GenBank/DDBJ whole genome shotgun (WGS) entry which is preliminary data.</text>
</comment>
<reference evidence="1" key="1">
    <citation type="submission" date="2023-02" db="EMBL/GenBank/DDBJ databases">
        <title>Host association and intracellularity evolved multiple times independently in the Rickettsiales.</title>
        <authorList>
            <person name="Castelli M."/>
            <person name="Nardi T."/>
            <person name="Gammuto L."/>
            <person name="Bellinzona G."/>
            <person name="Sabaneyeva E."/>
            <person name="Potekhin A."/>
            <person name="Serra V."/>
            <person name="Petroni G."/>
            <person name="Sassera D."/>
        </authorList>
    </citation>
    <scope>NUCLEOTIDE SEQUENCE</scope>
    <source>
        <strain evidence="1">USBL-36I1</strain>
    </source>
</reference>
<dbReference type="EMBL" id="JARGYU010000001">
    <property type="protein sequence ID" value="MDZ5761092.1"/>
    <property type="molecule type" value="Genomic_DNA"/>
</dbReference>
<organism evidence="1 2">
    <name type="scientific">Lyticum sinuosum</name>
    <dbReference type="NCBI Taxonomy" id="1332059"/>
    <lineage>
        <taxon>Bacteria</taxon>
        <taxon>Pseudomonadati</taxon>
        <taxon>Pseudomonadota</taxon>
        <taxon>Alphaproteobacteria</taxon>
        <taxon>Rickettsiales</taxon>
        <taxon>Lyticum</taxon>
    </lineage>
</organism>